<feature type="compositionally biased region" description="Basic and acidic residues" evidence="1">
    <location>
        <begin position="479"/>
        <end position="494"/>
    </location>
</feature>
<evidence type="ECO:0000313" key="2">
    <source>
        <dbReference type="EMBL" id="KAK2734595.1"/>
    </source>
</evidence>
<protein>
    <submittedName>
        <fullName evidence="2">Formamidopyrimidine-DNA glycosylase</fullName>
    </submittedName>
</protein>
<proteinExistence type="predicted"/>
<dbReference type="Proteomes" id="UP001281614">
    <property type="component" value="Unassembled WGS sequence"/>
</dbReference>
<reference evidence="2" key="1">
    <citation type="submission" date="2023-02" db="EMBL/GenBank/DDBJ databases">
        <title>Colletotrichum kahawae CIFC_Que2 genome sequencing and assembly.</title>
        <authorList>
            <person name="Baroncelli R."/>
        </authorList>
    </citation>
    <scope>NUCLEOTIDE SEQUENCE</scope>
    <source>
        <strain evidence="2">CIFC_Que2</strain>
    </source>
</reference>
<evidence type="ECO:0000313" key="3">
    <source>
        <dbReference type="Proteomes" id="UP001281614"/>
    </source>
</evidence>
<accession>A0AAE0D0M6</accession>
<evidence type="ECO:0000256" key="1">
    <source>
        <dbReference type="SAM" id="MobiDB-lite"/>
    </source>
</evidence>
<feature type="compositionally biased region" description="Polar residues" evidence="1">
    <location>
        <begin position="383"/>
        <end position="395"/>
    </location>
</feature>
<dbReference type="EMBL" id="VYYT01000460">
    <property type="protein sequence ID" value="KAK2734595.1"/>
    <property type="molecule type" value="Genomic_DNA"/>
</dbReference>
<feature type="compositionally biased region" description="Polar residues" evidence="1">
    <location>
        <begin position="438"/>
        <end position="447"/>
    </location>
</feature>
<comment type="caution">
    <text evidence="2">The sequence shown here is derived from an EMBL/GenBank/DDBJ whole genome shotgun (WGS) entry which is preliminary data.</text>
</comment>
<gene>
    <name evidence="2" type="ORF">CKAH01_18971</name>
</gene>
<dbReference type="AlphaFoldDB" id="A0AAE0D0M6"/>
<sequence length="568" mass="62397">MESFSSTAMLYWPRNWPDRETLDLQSLICTVWPQYLTLQEACGILDQFHGPVWMPDKQVLWTGLGQKYALVDSYARERGMQTLRIAMGPLMDPQNPACLQSQKSTKEWGRYIRGASLIFSWRISQGDITTVLTQPPPTRYNPHGRTAYQEIEEPVLKGILGNRPVDRILAAHPTIEQAKTFPPYEIFPNDHQNLWKSVFGGLKCPKHKWRSIDGNIRTSHISNSLPSERLSDYYAALPKWAITSAAYGFLGNEDPRPRSVEIFLCGFLICAGMSSQLSLVILVISSLLVVQGTIGIPSISMCFTEIEPEECCDLKLAIPSANSVFTKGLSEKLETLEAIKNRLEASVSPKAVEVDPPRTSDMEKVAKLVNPAKVLKIKGTAKQAVSSQRTSQAQLSLPKLITPPVNQSCDHDNGEVRPTSKKLSKGKAAAATDVRAESSMQGSNAKSPNEPGAESQKKKQKKKKLDDGENMVAKAKPKKPQDKKVEKENTDCKGKANSQAPSNIDLPTISEKPAVGGTKKKNKGKAAPTKVKGIALTTKISSKGKEAGKSKNNENQPGKSVRPRTSAK</sequence>
<feature type="region of interest" description="Disordered" evidence="1">
    <location>
        <begin position="381"/>
        <end position="568"/>
    </location>
</feature>
<keyword evidence="3" id="KW-1185">Reference proteome</keyword>
<feature type="compositionally biased region" description="Basic and acidic residues" evidence="1">
    <location>
        <begin position="543"/>
        <end position="552"/>
    </location>
</feature>
<organism evidence="2 3">
    <name type="scientific">Colletotrichum kahawae</name>
    <name type="common">Coffee berry disease fungus</name>
    <dbReference type="NCBI Taxonomy" id="34407"/>
    <lineage>
        <taxon>Eukaryota</taxon>
        <taxon>Fungi</taxon>
        <taxon>Dikarya</taxon>
        <taxon>Ascomycota</taxon>
        <taxon>Pezizomycotina</taxon>
        <taxon>Sordariomycetes</taxon>
        <taxon>Hypocreomycetidae</taxon>
        <taxon>Glomerellales</taxon>
        <taxon>Glomerellaceae</taxon>
        <taxon>Colletotrichum</taxon>
        <taxon>Colletotrichum gloeosporioides species complex</taxon>
    </lineage>
</organism>
<name>A0AAE0D0M6_COLKA</name>